<sequence length="380" mass="40024">MVARTRVSRGRGGQVGRRAGGPLPGPRPTGGSPAGFGRGPSGRGREIPRRRASGEGGWHGGGGGGGAAHVWRAAARGPPACGPADKRRVIEGGAWAAGPGQPAVRTRRRVSVGLRFASRAPPPLSSACSTVPITVARTRRRGGRSRPKHGLLLVARARTALHGTRVGDTGQARERVVRKRSVGLPLTIDQPRRAGERDSGVHQTITHQSRALADGLVRTASDLACPLHGPCRVAALPAAHARALRAAGACTRDPDRHNTLAVCSEQTGAHPATLRTWPQDGNARAERWWCAGSVRALAGRVAVSRQPPSTGFPFRKGAAPYHAARIHTARPASGGAVRWRRECAVARPATRAGAVLARAHVGSRVPAIRPRGWEQWEMTR</sequence>
<organism evidence="2 3">
    <name type="scientific">Panicum virgatum</name>
    <name type="common">Blackwell switchgrass</name>
    <dbReference type="NCBI Taxonomy" id="38727"/>
    <lineage>
        <taxon>Eukaryota</taxon>
        <taxon>Viridiplantae</taxon>
        <taxon>Streptophyta</taxon>
        <taxon>Embryophyta</taxon>
        <taxon>Tracheophyta</taxon>
        <taxon>Spermatophyta</taxon>
        <taxon>Magnoliopsida</taxon>
        <taxon>Liliopsida</taxon>
        <taxon>Poales</taxon>
        <taxon>Poaceae</taxon>
        <taxon>PACMAD clade</taxon>
        <taxon>Panicoideae</taxon>
        <taxon>Panicodae</taxon>
        <taxon>Paniceae</taxon>
        <taxon>Panicinae</taxon>
        <taxon>Panicum</taxon>
        <taxon>Panicum sect. Hiantes</taxon>
    </lineage>
</organism>
<evidence type="ECO:0000313" key="3">
    <source>
        <dbReference type="Proteomes" id="UP000823388"/>
    </source>
</evidence>
<feature type="compositionally biased region" description="Gly residues" evidence="1">
    <location>
        <begin position="10"/>
        <end position="19"/>
    </location>
</feature>
<evidence type="ECO:0000313" key="2">
    <source>
        <dbReference type="EMBL" id="KAG2640384.1"/>
    </source>
</evidence>
<gene>
    <name evidence="2" type="ORF">PVAP13_2KG089516</name>
</gene>
<feature type="region of interest" description="Disordered" evidence="1">
    <location>
        <begin position="1"/>
        <end position="69"/>
    </location>
</feature>
<feature type="compositionally biased region" description="Gly residues" evidence="1">
    <location>
        <begin position="32"/>
        <end position="42"/>
    </location>
</feature>
<dbReference type="Proteomes" id="UP000823388">
    <property type="component" value="Chromosome 2K"/>
</dbReference>
<name>A0A8T0W4U2_PANVG</name>
<proteinExistence type="predicted"/>
<dbReference type="AlphaFoldDB" id="A0A8T0W4U2"/>
<protein>
    <submittedName>
        <fullName evidence="2">Uncharacterized protein</fullName>
    </submittedName>
</protein>
<feature type="compositionally biased region" description="Basic and acidic residues" evidence="1">
    <location>
        <begin position="43"/>
        <end position="53"/>
    </location>
</feature>
<comment type="caution">
    <text evidence="2">The sequence shown here is derived from an EMBL/GenBank/DDBJ whole genome shotgun (WGS) entry which is preliminary data.</text>
</comment>
<dbReference type="EMBL" id="CM029039">
    <property type="protein sequence ID" value="KAG2640384.1"/>
    <property type="molecule type" value="Genomic_DNA"/>
</dbReference>
<feature type="compositionally biased region" description="Gly residues" evidence="1">
    <location>
        <begin position="54"/>
        <end position="67"/>
    </location>
</feature>
<accession>A0A8T0W4U2</accession>
<reference evidence="2" key="1">
    <citation type="submission" date="2020-05" db="EMBL/GenBank/DDBJ databases">
        <title>WGS assembly of Panicum virgatum.</title>
        <authorList>
            <person name="Lovell J.T."/>
            <person name="Jenkins J."/>
            <person name="Shu S."/>
            <person name="Juenger T.E."/>
            <person name="Schmutz J."/>
        </authorList>
    </citation>
    <scope>NUCLEOTIDE SEQUENCE</scope>
    <source>
        <strain evidence="2">AP13</strain>
    </source>
</reference>
<keyword evidence="3" id="KW-1185">Reference proteome</keyword>
<evidence type="ECO:0000256" key="1">
    <source>
        <dbReference type="SAM" id="MobiDB-lite"/>
    </source>
</evidence>